<accession>A0A565B7P1</accession>
<name>A0A565B7P1_9BRAS</name>
<comment type="caution">
    <text evidence="6">The sequence shown here is derived from an EMBL/GenBank/DDBJ whole genome shotgun (WGS) entry which is preliminary data.</text>
</comment>
<dbReference type="SUPFAM" id="SSF49764">
    <property type="entry name" value="HSP20-like chaperones"/>
    <property type="match status" value="1"/>
</dbReference>
<keyword evidence="7" id="KW-1185">Reference proteome</keyword>
<feature type="compositionally biased region" description="Polar residues" evidence="3">
    <location>
        <begin position="219"/>
        <end position="231"/>
    </location>
</feature>
<feature type="region of interest" description="Disordered" evidence="3">
    <location>
        <begin position="80"/>
        <end position="425"/>
    </location>
</feature>
<evidence type="ECO:0000313" key="6">
    <source>
        <dbReference type="EMBL" id="VVA97144.1"/>
    </source>
</evidence>
<keyword evidence="4" id="KW-0472">Membrane</keyword>
<dbReference type="AlphaFoldDB" id="A0A565B7P1"/>
<comment type="similarity">
    <text evidence="1 2">Belongs to the small heat shock protein (HSP20) family.</text>
</comment>
<dbReference type="InterPro" id="IPR002068">
    <property type="entry name" value="A-crystallin/Hsp20_dom"/>
</dbReference>
<dbReference type="Pfam" id="PF00011">
    <property type="entry name" value="HSP20"/>
    <property type="match status" value="1"/>
</dbReference>
<feature type="compositionally biased region" description="Basic and acidic residues" evidence="3">
    <location>
        <begin position="299"/>
        <end position="391"/>
    </location>
</feature>
<evidence type="ECO:0000256" key="2">
    <source>
        <dbReference type="RuleBase" id="RU003616"/>
    </source>
</evidence>
<dbReference type="PROSITE" id="PS01031">
    <property type="entry name" value="SHSP"/>
    <property type="match status" value="1"/>
</dbReference>
<proteinExistence type="inferred from homology"/>
<evidence type="ECO:0000256" key="1">
    <source>
        <dbReference type="PROSITE-ProRule" id="PRU00285"/>
    </source>
</evidence>
<reference evidence="6" key="1">
    <citation type="submission" date="2019-07" db="EMBL/GenBank/DDBJ databases">
        <authorList>
            <person name="Dittberner H."/>
        </authorList>
    </citation>
    <scope>NUCLEOTIDE SEQUENCE [LARGE SCALE GENOMIC DNA]</scope>
</reference>
<dbReference type="CDD" id="cd06464">
    <property type="entry name" value="ACD_sHsps-like"/>
    <property type="match status" value="1"/>
</dbReference>
<feature type="compositionally biased region" description="Basic and acidic residues" evidence="3">
    <location>
        <begin position="126"/>
        <end position="141"/>
    </location>
</feature>
<keyword evidence="4" id="KW-1133">Transmembrane helix</keyword>
<feature type="compositionally biased region" description="Basic and acidic residues" evidence="3">
    <location>
        <begin position="405"/>
        <end position="425"/>
    </location>
</feature>
<evidence type="ECO:0000259" key="5">
    <source>
        <dbReference type="PROSITE" id="PS01031"/>
    </source>
</evidence>
<dbReference type="EMBL" id="CABITT030000003">
    <property type="protein sequence ID" value="VVA97144.1"/>
    <property type="molecule type" value="Genomic_DNA"/>
</dbReference>
<dbReference type="Proteomes" id="UP000489600">
    <property type="component" value="Unassembled WGS sequence"/>
</dbReference>
<feature type="compositionally biased region" description="Basic and acidic residues" evidence="3">
    <location>
        <begin position="202"/>
        <end position="216"/>
    </location>
</feature>
<evidence type="ECO:0000256" key="4">
    <source>
        <dbReference type="SAM" id="Phobius"/>
    </source>
</evidence>
<keyword evidence="4" id="KW-0812">Transmembrane</keyword>
<evidence type="ECO:0000256" key="3">
    <source>
        <dbReference type="SAM" id="MobiDB-lite"/>
    </source>
</evidence>
<protein>
    <recommendedName>
        <fullName evidence="5">SHSP domain-containing protein</fullName>
    </recommendedName>
</protein>
<gene>
    <name evidence="6" type="ORF">ANE_LOCUS7589</name>
</gene>
<feature type="compositionally biased region" description="Basic and acidic residues" evidence="3">
    <location>
        <begin position="235"/>
        <end position="289"/>
    </location>
</feature>
<dbReference type="Gene3D" id="2.60.40.790">
    <property type="match status" value="1"/>
</dbReference>
<organism evidence="6 7">
    <name type="scientific">Arabis nemorensis</name>
    <dbReference type="NCBI Taxonomy" id="586526"/>
    <lineage>
        <taxon>Eukaryota</taxon>
        <taxon>Viridiplantae</taxon>
        <taxon>Streptophyta</taxon>
        <taxon>Embryophyta</taxon>
        <taxon>Tracheophyta</taxon>
        <taxon>Spermatophyta</taxon>
        <taxon>Magnoliopsida</taxon>
        <taxon>eudicotyledons</taxon>
        <taxon>Gunneridae</taxon>
        <taxon>Pentapetalae</taxon>
        <taxon>rosids</taxon>
        <taxon>malvids</taxon>
        <taxon>Brassicales</taxon>
        <taxon>Brassicaceae</taxon>
        <taxon>Arabideae</taxon>
        <taxon>Arabis</taxon>
    </lineage>
</organism>
<feature type="domain" description="SHSP" evidence="5">
    <location>
        <begin position="1"/>
        <end position="91"/>
    </location>
</feature>
<sequence length="460" mass="51533">MEYLRIFHFPIRFYRDQIEITKDDKTRIIQIQGQRPLSTQTKARFNEAYRVPESCDMTKLITSFSHGLLTIEFPKVLEGEKPEKTVQNQEESGGAGPNESSLGRKKPLDVEKQVGTSQENVAPMANKEEPKTYKSVVEGKRPVPTGIPERFEQKMKEREASPSLGRKEATQIGQQKSVQKLKEQEGRSTPPTIGSSLKPKVHAKEDKVTETKKDGDLGQNKTGPVSRTPITNDGLEPKVHAKAEKVVERMGDGEIGQKLKEEGKIGLGQKKEEKNTKPAVGKEGRKTGKEIAATNQVRTELKTKEKVERLAHDFNRNGKSKEKDENMVGDKVSEEETQERVKQKKEEEAGLAKETGDVKDNAEFMKPEKVDSDDPVKEESTRFGEDREKIVKKSLGSETDPLLVEEGKKKNDMDPPEVGRRGMDQESQKFDLSLVNVGVAALVIMGFGAYAFVPLVKLFY</sequence>
<evidence type="ECO:0000313" key="7">
    <source>
        <dbReference type="Proteomes" id="UP000489600"/>
    </source>
</evidence>
<dbReference type="InterPro" id="IPR008978">
    <property type="entry name" value="HSP20-like_chaperone"/>
</dbReference>
<feature type="compositionally biased region" description="Basic and acidic residues" evidence="3">
    <location>
        <begin position="149"/>
        <end position="169"/>
    </location>
</feature>
<dbReference type="OrthoDB" id="1431247at2759"/>
<feature type="transmembrane region" description="Helical" evidence="4">
    <location>
        <begin position="430"/>
        <end position="453"/>
    </location>
</feature>